<accession>A0A1J5QXE5</accession>
<organism evidence="2">
    <name type="scientific">mine drainage metagenome</name>
    <dbReference type="NCBI Taxonomy" id="410659"/>
    <lineage>
        <taxon>unclassified sequences</taxon>
        <taxon>metagenomes</taxon>
        <taxon>ecological metagenomes</taxon>
    </lineage>
</organism>
<reference evidence="2" key="1">
    <citation type="submission" date="2016-10" db="EMBL/GenBank/DDBJ databases">
        <title>Sequence of Gallionella enrichment culture.</title>
        <authorList>
            <person name="Poehlein A."/>
            <person name="Muehling M."/>
            <person name="Daniel R."/>
        </authorList>
    </citation>
    <scope>NUCLEOTIDE SEQUENCE</scope>
</reference>
<comment type="caution">
    <text evidence="2">The sequence shown here is derived from an EMBL/GenBank/DDBJ whole genome shotgun (WGS) entry which is preliminary data.</text>
</comment>
<feature type="compositionally biased region" description="Basic and acidic residues" evidence="1">
    <location>
        <begin position="157"/>
        <end position="171"/>
    </location>
</feature>
<sequence>MHSDRPSWAETDDLKGRSAEAEGVRGRNRDSVNAQAEVGGAAGRRRPSTRPAMAQSVSLGELPRILAVCWPRLTDHRFGSQGVVMRASFCRCGASRRTGWPSGASSSGALGRSRWAASYARSSAVSGSSPRCRTASSPRRCDSWTMTARSGRTTRGRGGEVRPRTDREPPRVRRGRYRRGTRLGRSLCSESRCRSDTAGLCRVQQSAAKRLHRSGSCRGRTP</sequence>
<feature type="region of interest" description="Disordered" evidence="1">
    <location>
        <begin position="147"/>
        <end position="174"/>
    </location>
</feature>
<dbReference type="AlphaFoldDB" id="A0A1J5QXE5"/>
<dbReference type="EMBL" id="MLJW01000374">
    <property type="protein sequence ID" value="OIQ88374.1"/>
    <property type="molecule type" value="Genomic_DNA"/>
</dbReference>
<evidence type="ECO:0000256" key="1">
    <source>
        <dbReference type="SAM" id="MobiDB-lite"/>
    </source>
</evidence>
<name>A0A1J5QXE5_9ZZZZ</name>
<feature type="region of interest" description="Disordered" evidence="1">
    <location>
        <begin position="1"/>
        <end position="55"/>
    </location>
</feature>
<evidence type="ECO:0000313" key="2">
    <source>
        <dbReference type="EMBL" id="OIQ88374.1"/>
    </source>
</evidence>
<proteinExistence type="predicted"/>
<gene>
    <name evidence="2" type="ORF">GALL_297270</name>
</gene>
<feature type="compositionally biased region" description="Basic and acidic residues" evidence="1">
    <location>
        <begin position="1"/>
        <end position="30"/>
    </location>
</feature>
<protein>
    <submittedName>
        <fullName evidence="2">Uncharacterized protein</fullName>
    </submittedName>
</protein>